<organism evidence="3 4">
    <name type="scientific">Cellulophaga geojensis KL-A</name>
    <dbReference type="NCBI Taxonomy" id="1328323"/>
    <lineage>
        <taxon>Bacteria</taxon>
        <taxon>Pseudomonadati</taxon>
        <taxon>Bacteroidota</taxon>
        <taxon>Flavobacteriia</taxon>
        <taxon>Flavobacteriales</taxon>
        <taxon>Flavobacteriaceae</taxon>
        <taxon>Cellulophaga</taxon>
    </lineage>
</organism>
<reference evidence="3 4" key="1">
    <citation type="journal article" date="2014" name="Genome Announc.">
        <title>Draft Genome Sequence of the Carrageenan-Degrading Bacterium Cellulophaga sp. Strain KL-A, Isolated from Decaying Marine Algae.</title>
        <authorList>
            <person name="Shan D."/>
            <person name="Ying J."/>
            <person name="Li X."/>
            <person name="Gao Z."/>
            <person name="Wei G."/>
            <person name="Shao Z."/>
        </authorList>
    </citation>
    <scope>NUCLEOTIDE SEQUENCE [LARGE SCALE GENOMIC DNA]</scope>
    <source>
        <strain evidence="3 4">KL-A</strain>
    </source>
</reference>
<evidence type="ECO:0000256" key="1">
    <source>
        <dbReference type="ARBA" id="ARBA00023125"/>
    </source>
</evidence>
<dbReference type="InterPro" id="IPR010982">
    <property type="entry name" value="Lambda_DNA-bd_dom_sf"/>
</dbReference>
<dbReference type="Pfam" id="PF01381">
    <property type="entry name" value="HTH_3"/>
    <property type="match status" value="1"/>
</dbReference>
<proteinExistence type="predicted"/>
<sequence length="123" mass="14024">MTIGERLKELRTLRGLTLVELEDKSGVSFVQIGRYENNKAKPSAKTIFKLANALNIGIEELTNKLIHTTNSDDPDFIKLDAKYTKLKNLEVISKESKNAIEKIFDLVILESSINEAKLKKYKW</sequence>
<dbReference type="CDD" id="cd00093">
    <property type="entry name" value="HTH_XRE"/>
    <property type="match status" value="1"/>
</dbReference>
<dbReference type="SUPFAM" id="SSF47413">
    <property type="entry name" value="lambda repressor-like DNA-binding domains"/>
    <property type="match status" value="1"/>
</dbReference>
<dbReference type="PROSITE" id="PS50943">
    <property type="entry name" value="HTH_CROC1"/>
    <property type="match status" value="1"/>
</dbReference>
<dbReference type="PANTHER" id="PTHR46797:SF1">
    <property type="entry name" value="METHYLPHOSPHONATE SYNTHASE"/>
    <property type="match status" value="1"/>
</dbReference>
<keyword evidence="4" id="KW-1185">Reference proteome</keyword>
<dbReference type="Gene3D" id="1.10.260.40">
    <property type="entry name" value="lambda repressor-like DNA-binding domains"/>
    <property type="match status" value="1"/>
</dbReference>
<dbReference type="InterPro" id="IPR050807">
    <property type="entry name" value="TransReg_Diox_bact_type"/>
</dbReference>
<gene>
    <name evidence="3" type="ORF">KLA_02747</name>
</gene>
<evidence type="ECO:0000313" key="3">
    <source>
        <dbReference type="EMBL" id="EWH14711.1"/>
    </source>
</evidence>
<dbReference type="RefSeq" id="WP_051456024.1">
    <property type="nucleotide sequence ID" value="NZ_ARZX01000002.1"/>
</dbReference>
<evidence type="ECO:0000259" key="2">
    <source>
        <dbReference type="PROSITE" id="PS50943"/>
    </source>
</evidence>
<keyword evidence="1" id="KW-0238">DNA-binding</keyword>
<dbReference type="Proteomes" id="UP000019275">
    <property type="component" value="Unassembled WGS sequence"/>
</dbReference>
<feature type="domain" description="HTH cro/C1-type" evidence="2">
    <location>
        <begin position="7"/>
        <end position="61"/>
    </location>
</feature>
<name>A0ABN0RS26_9FLAO</name>
<dbReference type="InterPro" id="IPR001387">
    <property type="entry name" value="Cro/C1-type_HTH"/>
</dbReference>
<evidence type="ECO:0000313" key="4">
    <source>
        <dbReference type="Proteomes" id="UP000019275"/>
    </source>
</evidence>
<dbReference type="SMART" id="SM00530">
    <property type="entry name" value="HTH_XRE"/>
    <property type="match status" value="1"/>
</dbReference>
<comment type="caution">
    <text evidence="3">The sequence shown here is derived from an EMBL/GenBank/DDBJ whole genome shotgun (WGS) entry which is preliminary data.</text>
</comment>
<dbReference type="PANTHER" id="PTHR46797">
    <property type="entry name" value="HTH-TYPE TRANSCRIPTIONAL REGULATOR"/>
    <property type="match status" value="1"/>
</dbReference>
<accession>A0ABN0RS26</accession>
<protein>
    <recommendedName>
        <fullName evidence="2">HTH cro/C1-type domain-containing protein</fullName>
    </recommendedName>
</protein>
<dbReference type="EMBL" id="ARZX01000002">
    <property type="protein sequence ID" value="EWH14711.1"/>
    <property type="molecule type" value="Genomic_DNA"/>
</dbReference>